<keyword evidence="9" id="KW-0482">Metalloprotease</keyword>
<dbReference type="PANTHER" id="PTHR11705:SF143">
    <property type="entry name" value="SLL0236 PROTEIN"/>
    <property type="match status" value="1"/>
</dbReference>
<comment type="catalytic activity">
    <reaction evidence="10">
        <text>Releases a C-terminal residue, which may be hydrophobic or positively charged.</text>
        <dbReference type="EC" id="3.4.17.18"/>
    </reaction>
</comment>
<sequence>MSSARRRATAVAAAASLALLLPVQASVAAPQAGPAPAAEVTGVYTVPDTDSRIRTDINASGAQVLGAKDGVATVEATTAQAEELRSNGLTLQAQASPRDFPPGDEAYHNYDEMVAELDKITADHPDLAAKSSLGKSFEGRDIPLLKISDNVAQDEDEPEVLFDCNQHAREHLTTEMCLQIANRLTDEYADPAVKESVDNREVWIVPSVNVDGSTYDVESGEYQGWRKNRQDTGTDLNRNWDYLWGCCGGASDDPQDETYRGPQAFSAPETAALAEFIDSRVIDGTQQIKSAIDFHTFSELVLWPFGHTQDDVTEGMTQQEYDRFEKVGTEMADSNGYTPQQSSDLYTTDGDSLDWMWGKHKILAFTLEMYPSGGGLDGFYPPGDVIERETARNNAAVDIVLREAGA</sequence>
<dbReference type="PRINTS" id="PR00765">
    <property type="entry name" value="CRBOXYPTASEA"/>
</dbReference>
<evidence type="ECO:0000256" key="7">
    <source>
        <dbReference type="ARBA" id="ARBA00022801"/>
    </source>
</evidence>
<keyword evidence="7 17" id="KW-0378">Hydrolase</keyword>
<evidence type="ECO:0000259" key="16">
    <source>
        <dbReference type="PROSITE" id="PS52035"/>
    </source>
</evidence>
<dbReference type="Pfam" id="PF00246">
    <property type="entry name" value="Peptidase_M14"/>
    <property type="match status" value="1"/>
</dbReference>
<dbReference type="RefSeq" id="WP_184481289.1">
    <property type="nucleotide sequence ID" value="NZ_JACHIV010000001.1"/>
</dbReference>
<keyword evidence="18" id="KW-1185">Reference proteome</keyword>
<dbReference type="EC" id="3.4.17.18" evidence="12"/>
<accession>A0A840NPV9</accession>
<evidence type="ECO:0000256" key="6">
    <source>
        <dbReference type="ARBA" id="ARBA00022729"/>
    </source>
</evidence>
<dbReference type="AlphaFoldDB" id="A0A840NPV9"/>
<dbReference type="InterPro" id="IPR033810">
    <property type="entry name" value="Carboxypeptidase_T"/>
</dbReference>
<dbReference type="PROSITE" id="PS00132">
    <property type="entry name" value="CARBOXYPEPT_ZN_1"/>
    <property type="match status" value="1"/>
</dbReference>
<protein>
    <recommendedName>
        <fullName evidence="13">Zinc carboxypeptidase</fullName>
        <ecNumber evidence="12">3.4.17.18</ecNumber>
    </recommendedName>
</protein>
<evidence type="ECO:0000256" key="15">
    <source>
        <dbReference type="SAM" id="SignalP"/>
    </source>
</evidence>
<keyword evidence="5" id="KW-0479">Metal-binding</keyword>
<dbReference type="EMBL" id="JACHIV010000001">
    <property type="protein sequence ID" value="MBB5071162.1"/>
    <property type="molecule type" value="Genomic_DNA"/>
</dbReference>
<keyword evidence="6 15" id="KW-0732">Signal</keyword>
<dbReference type="GO" id="GO:0008270">
    <property type="term" value="F:zinc ion binding"/>
    <property type="evidence" value="ECO:0007669"/>
    <property type="project" value="InterPro"/>
</dbReference>
<evidence type="ECO:0000256" key="10">
    <source>
        <dbReference type="ARBA" id="ARBA00050859"/>
    </source>
</evidence>
<dbReference type="InterPro" id="IPR000834">
    <property type="entry name" value="Peptidase_M14"/>
</dbReference>
<dbReference type="Gene3D" id="3.40.630.10">
    <property type="entry name" value="Zn peptidases"/>
    <property type="match status" value="1"/>
</dbReference>
<proteinExistence type="inferred from homology"/>
<dbReference type="CDD" id="cd03859">
    <property type="entry name" value="M14_CPT"/>
    <property type="match status" value="1"/>
</dbReference>
<comment type="similarity">
    <text evidence="2 14">Belongs to the peptidase M14 family.</text>
</comment>
<feature type="chain" id="PRO_5032441031" description="Zinc carboxypeptidase" evidence="15">
    <location>
        <begin position="29"/>
        <end position="406"/>
    </location>
</feature>
<evidence type="ECO:0000256" key="1">
    <source>
        <dbReference type="ARBA" id="ARBA00001947"/>
    </source>
</evidence>
<evidence type="ECO:0000256" key="11">
    <source>
        <dbReference type="ARBA" id="ARBA00055464"/>
    </source>
</evidence>
<evidence type="ECO:0000256" key="8">
    <source>
        <dbReference type="ARBA" id="ARBA00022833"/>
    </source>
</evidence>
<dbReference type="SMART" id="SM00631">
    <property type="entry name" value="Zn_pept"/>
    <property type="match status" value="1"/>
</dbReference>
<evidence type="ECO:0000313" key="18">
    <source>
        <dbReference type="Proteomes" id="UP000580474"/>
    </source>
</evidence>
<keyword evidence="8" id="KW-0862">Zinc</keyword>
<comment type="caution">
    <text evidence="17">The sequence shown here is derived from an EMBL/GenBank/DDBJ whole genome shotgun (WGS) entry which is preliminary data.</text>
</comment>
<evidence type="ECO:0000256" key="5">
    <source>
        <dbReference type="ARBA" id="ARBA00022723"/>
    </source>
</evidence>
<feature type="signal peptide" evidence="15">
    <location>
        <begin position="1"/>
        <end position="28"/>
    </location>
</feature>
<evidence type="ECO:0000256" key="12">
    <source>
        <dbReference type="ARBA" id="ARBA00066554"/>
    </source>
</evidence>
<feature type="domain" description="Peptidase M14" evidence="16">
    <location>
        <begin position="106"/>
        <end position="404"/>
    </location>
</feature>
<dbReference type="PROSITE" id="PS00133">
    <property type="entry name" value="CARBOXYPEPT_ZN_2"/>
    <property type="match status" value="1"/>
</dbReference>
<evidence type="ECO:0000256" key="3">
    <source>
        <dbReference type="ARBA" id="ARBA00022645"/>
    </source>
</evidence>
<comment type="function">
    <text evidence="11">Carboxypeptidase that possesses the specificities of both mammalian Cpase A and B. Thus shows broad substrate specificity, being able to cleave Cbz-Gly-Leu, Cbz-Gly-Val, Cbz-Gly-Phe, Cbz-Gly-Lys and Bz-Gly-Arg in vitro.</text>
</comment>
<dbReference type="InterPro" id="IPR057247">
    <property type="entry name" value="CARBOXYPEPT_ZN_2"/>
</dbReference>
<dbReference type="GO" id="GO:0005615">
    <property type="term" value="C:extracellular space"/>
    <property type="evidence" value="ECO:0007669"/>
    <property type="project" value="TreeGrafter"/>
</dbReference>
<comment type="cofactor">
    <cofactor evidence="1">
        <name>Zn(2+)</name>
        <dbReference type="ChEBI" id="CHEBI:29105"/>
    </cofactor>
</comment>
<organism evidence="17 18">
    <name type="scientific">Saccharopolyspora gloriosae</name>
    <dbReference type="NCBI Taxonomy" id="455344"/>
    <lineage>
        <taxon>Bacteria</taxon>
        <taxon>Bacillati</taxon>
        <taxon>Actinomycetota</taxon>
        <taxon>Actinomycetes</taxon>
        <taxon>Pseudonocardiales</taxon>
        <taxon>Pseudonocardiaceae</taxon>
        <taxon>Saccharopolyspora</taxon>
    </lineage>
</organism>
<name>A0A840NPV9_9PSEU</name>
<keyword evidence="4" id="KW-0645">Protease</keyword>
<evidence type="ECO:0000256" key="14">
    <source>
        <dbReference type="PROSITE-ProRule" id="PRU01379"/>
    </source>
</evidence>
<reference evidence="17 18" key="1">
    <citation type="submission" date="2020-08" db="EMBL/GenBank/DDBJ databases">
        <title>Sequencing the genomes of 1000 actinobacteria strains.</title>
        <authorList>
            <person name="Klenk H.-P."/>
        </authorList>
    </citation>
    <scope>NUCLEOTIDE SEQUENCE [LARGE SCALE GENOMIC DNA]</scope>
    <source>
        <strain evidence="17 18">DSM 45582</strain>
    </source>
</reference>
<dbReference type="InterPro" id="IPR057246">
    <property type="entry name" value="CARBOXYPEPT_ZN_1"/>
</dbReference>
<evidence type="ECO:0000256" key="9">
    <source>
        <dbReference type="ARBA" id="ARBA00023049"/>
    </source>
</evidence>
<dbReference type="SUPFAM" id="SSF53187">
    <property type="entry name" value="Zn-dependent exopeptidases"/>
    <property type="match status" value="1"/>
</dbReference>
<dbReference type="PANTHER" id="PTHR11705">
    <property type="entry name" value="PROTEASE FAMILY M14 CARBOXYPEPTIDASE A,B"/>
    <property type="match status" value="1"/>
</dbReference>
<evidence type="ECO:0000256" key="4">
    <source>
        <dbReference type="ARBA" id="ARBA00022670"/>
    </source>
</evidence>
<dbReference type="Proteomes" id="UP000580474">
    <property type="component" value="Unassembled WGS sequence"/>
</dbReference>
<evidence type="ECO:0000313" key="17">
    <source>
        <dbReference type="EMBL" id="MBB5071162.1"/>
    </source>
</evidence>
<dbReference type="PROSITE" id="PS52035">
    <property type="entry name" value="PEPTIDASE_M14"/>
    <property type="match status" value="1"/>
</dbReference>
<gene>
    <name evidence="17" type="ORF">BJ969_004250</name>
</gene>
<evidence type="ECO:0000256" key="2">
    <source>
        <dbReference type="ARBA" id="ARBA00005988"/>
    </source>
</evidence>
<dbReference type="GO" id="GO:0004181">
    <property type="term" value="F:metallocarboxypeptidase activity"/>
    <property type="evidence" value="ECO:0007669"/>
    <property type="project" value="InterPro"/>
</dbReference>
<evidence type="ECO:0000256" key="13">
    <source>
        <dbReference type="ARBA" id="ARBA00074273"/>
    </source>
</evidence>
<keyword evidence="3 17" id="KW-0121">Carboxypeptidase</keyword>
<feature type="active site" description="Proton donor/acceptor" evidence="14">
    <location>
        <position position="368"/>
    </location>
</feature>
<dbReference type="FunFam" id="3.40.630.10:FF:000084">
    <property type="entry name" value="Carboxypeptidase B2"/>
    <property type="match status" value="1"/>
</dbReference>
<dbReference type="GO" id="GO:0006508">
    <property type="term" value="P:proteolysis"/>
    <property type="evidence" value="ECO:0007669"/>
    <property type="project" value="UniProtKB-KW"/>
</dbReference>